<dbReference type="NCBIfam" id="TIGR00243">
    <property type="entry name" value="Dxr"/>
    <property type="match status" value="1"/>
</dbReference>
<dbReference type="InterPro" id="IPR003821">
    <property type="entry name" value="DXP_reductoisomerase"/>
</dbReference>
<dbReference type="Pfam" id="PF13288">
    <property type="entry name" value="DXPR_C"/>
    <property type="match status" value="1"/>
</dbReference>
<comment type="caution">
    <text evidence="13">The sequence shown here is derived from an EMBL/GenBank/DDBJ whole genome shotgun (WGS) entry which is preliminary data.</text>
</comment>
<feature type="binding site" evidence="9">
    <location>
        <position position="20"/>
    </location>
    <ligand>
        <name>NADPH</name>
        <dbReference type="ChEBI" id="CHEBI:57783"/>
    </ligand>
</feature>
<feature type="domain" description="1-deoxy-D-xylulose 5-phosphate reductoisomerase C-terminal" evidence="11">
    <location>
        <begin position="153"/>
        <end position="246"/>
    </location>
</feature>
<dbReference type="PIRSF" id="PIRSF006205">
    <property type="entry name" value="Dxp_reductismrs"/>
    <property type="match status" value="1"/>
</dbReference>
<dbReference type="InterPro" id="IPR036291">
    <property type="entry name" value="NAD(P)-bd_dom_sf"/>
</dbReference>
<feature type="binding site" evidence="9">
    <location>
        <position position="235"/>
    </location>
    <ligand>
        <name>1-deoxy-D-xylulose 5-phosphate</name>
        <dbReference type="ChEBI" id="CHEBI:57792"/>
    </ligand>
</feature>
<evidence type="ECO:0000256" key="8">
    <source>
        <dbReference type="ARBA" id="ARBA00048543"/>
    </source>
</evidence>
<dbReference type="EMBL" id="JBJJXE010000001">
    <property type="protein sequence ID" value="MFL1731667.1"/>
    <property type="molecule type" value="Genomic_DNA"/>
</dbReference>
<organism evidence="13 14">
    <name type="scientific">Moraxella oculi</name>
    <dbReference type="NCBI Taxonomy" id="2940516"/>
    <lineage>
        <taxon>Bacteria</taxon>
        <taxon>Pseudomonadati</taxon>
        <taxon>Pseudomonadota</taxon>
        <taxon>Gammaproteobacteria</taxon>
        <taxon>Moraxellales</taxon>
        <taxon>Moraxellaceae</taxon>
        <taxon>Moraxella</taxon>
    </lineage>
</organism>
<evidence type="ECO:0000256" key="4">
    <source>
        <dbReference type="ARBA" id="ARBA00022857"/>
    </source>
</evidence>
<evidence type="ECO:0000259" key="12">
    <source>
        <dbReference type="Pfam" id="PF13288"/>
    </source>
</evidence>
<dbReference type="HAMAP" id="MF_00183">
    <property type="entry name" value="DXP_reductoisom"/>
    <property type="match status" value="1"/>
</dbReference>
<accession>A0ABW8U832</accession>
<evidence type="ECO:0000256" key="9">
    <source>
        <dbReference type="HAMAP-Rule" id="MF_00183"/>
    </source>
</evidence>
<evidence type="ECO:0000256" key="2">
    <source>
        <dbReference type="ARBA" id="ARBA00006825"/>
    </source>
</evidence>
<feature type="binding site" evidence="9">
    <location>
        <position position="157"/>
    </location>
    <ligand>
        <name>Mn(2+)</name>
        <dbReference type="ChEBI" id="CHEBI:29035"/>
    </ligand>
</feature>
<feature type="binding site" evidence="9">
    <location>
        <position position="216"/>
    </location>
    <ligand>
        <name>1-deoxy-D-xylulose 5-phosphate</name>
        <dbReference type="ChEBI" id="CHEBI:57792"/>
    </ligand>
</feature>
<feature type="binding site" evidence="9">
    <location>
        <position position="222"/>
    </location>
    <ligand>
        <name>NADPH</name>
        <dbReference type="ChEBI" id="CHEBI:57783"/>
    </ligand>
</feature>
<evidence type="ECO:0000259" key="11">
    <source>
        <dbReference type="Pfam" id="PF08436"/>
    </source>
</evidence>
<comment type="caution">
    <text evidence="9">Lacks conserved residue(s) required for the propagation of feature annotation.</text>
</comment>
<dbReference type="Proteomes" id="UP001624684">
    <property type="component" value="Unassembled WGS sequence"/>
</dbReference>
<keyword evidence="14" id="KW-1185">Reference proteome</keyword>
<comment type="function">
    <text evidence="9">Catalyzes the NADPH-dependent rearrangement and reduction of 1-deoxy-D-xylulose-5-phosphate (DXP) to 2-C-methyl-D-erythritol 4-phosphate (MEP).</text>
</comment>
<comment type="pathway">
    <text evidence="1 9">Isoprenoid biosynthesis; isopentenyl diphosphate biosynthesis via DXP pathway; isopentenyl diphosphate from 1-deoxy-D-xylulose 5-phosphate: step 1/6.</text>
</comment>
<dbReference type="Pfam" id="PF02670">
    <property type="entry name" value="DXP_reductoisom"/>
    <property type="match status" value="1"/>
</dbReference>
<dbReference type="PANTHER" id="PTHR30525:SF0">
    <property type="entry name" value="1-DEOXY-D-XYLULOSE 5-PHOSPHATE REDUCTOISOMERASE, CHLOROPLASTIC"/>
    <property type="match status" value="1"/>
</dbReference>
<feature type="binding site" evidence="9">
    <location>
        <position position="159"/>
    </location>
    <ligand>
        <name>1-deoxy-D-xylulose 5-phosphate</name>
        <dbReference type="ChEBI" id="CHEBI:57792"/>
    </ligand>
</feature>
<feature type="binding site" evidence="9">
    <location>
        <position position="238"/>
    </location>
    <ligand>
        <name>1-deoxy-D-xylulose 5-phosphate</name>
        <dbReference type="ChEBI" id="CHEBI:57792"/>
    </ligand>
</feature>
<feature type="binding site" evidence="9">
    <location>
        <position position="21"/>
    </location>
    <ligand>
        <name>NADPH</name>
        <dbReference type="ChEBI" id="CHEBI:57783"/>
    </ligand>
</feature>
<evidence type="ECO:0000256" key="1">
    <source>
        <dbReference type="ARBA" id="ARBA00005094"/>
    </source>
</evidence>
<feature type="binding site" evidence="9">
    <location>
        <position position="193"/>
    </location>
    <ligand>
        <name>1-deoxy-D-xylulose 5-phosphate</name>
        <dbReference type="ChEBI" id="CHEBI:57792"/>
    </ligand>
</feature>
<feature type="domain" description="1-deoxy-D-xylulose 5-phosphate reductoisomerase N-terminal" evidence="10">
    <location>
        <begin position="12"/>
        <end position="139"/>
    </location>
</feature>
<keyword evidence="5 9" id="KW-0560">Oxidoreductase</keyword>
<dbReference type="SUPFAM" id="SSF51735">
    <property type="entry name" value="NAD(P)-binding Rossmann-fold domains"/>
    <property type="match status" value="1"/>
</dbReference>
<proteinExistence type="inferred from homology"/>
<dbReference type="InterPro" id="IPR026877">
    <property type="entry name" value="DXPR_C"/>
</dbReference>
<comment type="cofactor">
    <cofactor evidence="9">
        <name>Mg(2+)</name>
        <dbReference type="ChEBI" id="CHEBI:18420"/>
    </cofactor>
    <cofactor evidence="9">
        <name>Mn(2+)</name>
        <dbReference type="ChEBI" id="CHEBI:29035"/>
    </cofactor>
</comment>
<dbReference type="InterPro" id="IPR013644">
    <property type="entry name" value="DXP_reductoisomerase_C"/>
</dbReference>
<evidence type="ECO:0000256" key="7">
    <source>
        <dbReference type="ARBA" id="ARBA00023229"/>
    </source>
</evidence>
<feature type="binding site" evidence="9">
    <location>
        <position position="18"/>
    </location>
    <ligand>
        <name>NADPH</name>
        <dbReference type="ChEBI" id="CHEBI:57783"/>
    </ligand>
</feature>
<name>A0ABW8U832_9GAMM</name>
<keyword evidence="3 9" id="KW-0479">Metal-binding</keyword>
<dbReference type="PANTHER" id="PTHR30525">
    <property type="entry name" value="1-DEOXY-D-XYLULOSE 5-PHOSPHATE REDUCTOISOMERASE"/>
    <property type="match status" value="1"/>
</dbReference>
<keyword evidence="6 9" id="KW-0464">Manganese</keyword>
<evidence type="ECO:0000256" key="3">
    <source>
        <dbReference type="ARBA" id="ARBA00022723"/>
    </source>
</evidence>
<feature type="binding site" evidence="9">
    <location>
        <position position="133"/>
    </location>
    <ligand>
        <name>NADPH</name>
        <dbReference type="ChEBI" id="CHEBI:57783"/>
    </ligand>
</feature>
<feature type="domain" description="DXP reductoisomerase C-terminal" evidence="12">
    <location>
        <begin position="278"/>
        <end position="399"/>
    </location>
</feature>
<evidence type="ECO:0000259" key="10">
    <source>
        <dbReference type="Pfam" id="PF02670"/>
    </source>
</evidence>
<protein>
    <recommendedName>
        <fullName evidence="9">1-deoxy-D-xylulose 5-phosphate reductoisomerase</fullName>
        <shortName evidence="9">DXP reductoisomerase</shortName>
        <ecNumber evidence="9">1.1.1.267</ecNumber>
    </recommendedName>
    <alternativeName>
        <fullName evidence="9">1-deoxyxylulose-5-phosphate reductoisomerase</fullName>
    </alternativeName>
    <alternativeName>
        <fullName evidence="9">2-C-methyl-D-erythritol 4-phosphate synthase</fullName>
    </alternativeName>
</protein>
<evidence type="ECO:0000256" key="6">
    <source>
        <dbReference type="ARBA" id="ARBA00023211"/>
    </source>
</evidence>
<dbReference type="InterPro" id="IPR036169">
    <property type="entry name" value="DXPR_C_sf"/>
</dbReference>
<dbReference type="RefSeq" id="WP_407068578.1">
    <property type="nucleotide sequence ID" value="NZ_JBJJXE010000001.1"/>
</dbReference>
<dbReference type="Gene3D" id="1.10.1740.10">
    <property type="match status" value="1"/>
</dbReference>
<feature type="binding site" evidence="9">
    <location>
        <position position="229"/>
    </location>
    <ligand>
        <name>1-deoxy-D-xylulose 5-phosphate</name>
        <dbReference type="ChEBI" id="CHEBI:57792"/>
    </ligand>
</feature>
<feature type="binding site" evidence="9">
    <location>
        <position position="234"/>
    </location>
    <ligand>
        <name>1-deoxy-D-xylulose 5-phosphate</name>
        <dbReference type="ChEBI" id="CHEBI:57792"/>
    </ligand>
</feature>
<feature type="binding site" evidence="9">
    <location>
        <position position="131"/>
    </location>
    <ligand>
        <name>NADPH</name>
        <dbReference type="ChEBI" id="CHEBI:57783"/>
    </ligand>
</feature>
<feature type="binding site" evidence="9">
    <location>
        <position position="238"/>
    </location>
    <ligand>
        <name>Mn(2+)</name>
        <dbReference type="ChEBI" id="CHEBI:29035"/>
    </ligand>
</feature>
<dbReference type="EC" id="1.1.1.267" evidence="9"/>
<dbReference type="GO" id="GO:0030604">
    <property type="term" value="F:1-deoxy-D-xylulose-5-phosphate reductoisomerase activity"/>
    <property type="evidence" value="ECO:0007669"/>
    <property type="project" value="UniProtKB-EC"/>
</dbReference>
<feature type="binding site" evidence="9">
    <location>
        <position position="158"/>
    </location>
    <ligand>
        <name>1-deoxy-D-xylulose 5-phosphate</name>
        <dbReference type="ChEBI" id="CHEBI:57792"/>
    </ligand>
</feature>
<feature type="binding site" evidence="9">
    <location>
        <position position="132"/>
    </location>
    <ligand>
        <name>1-deoxy-D-xylulose 5-phosphate</name>
        <dbReference type="ChEBI" id="CHEBI:57792"/>
    </ligand>
</feature>
<dbReference type="Gene3D" id="3.40.50.720">
    <property type="entry name" value="NAD(P)-binding Rossmann-like Domain"/>
    <property type="match status" value="1"/>
</dbReference>
<evidence type="ECO:0000313" key="14">
    <source>
        <dbReference type="Proteomes" id="UP001624684"/>
    </source>
</evidence>
<comment type="catalytic activity">
    <reaction evidence="8">
        <text>2-C-methyl-D-erythritol 4-phosphate + NADP(+) = 1-deoxy-D-xylulose 5-phosphate + NADPH + H(+)</text>
        <dbReference type="Rhea" id="RHEA:13717"/>
        <dbReference type="ChEBI" id="CHEBI:15378"/>
        <dbReference type="ChEBI" id="CHEBI:57783"/>
        <dbReference type="ChEBI" id="CHEBI:57792"/>
        <dbReference type="ChEBI" id="CHEBI:58262"/>
        <dbReference type="ChEBI" id="CHEBI:58349"/>
        <dbReference type="EC" id="1.1.1.267"/>
    </reaction>
    <physiologicalReaction direction="right-to-left" evidence="8">
        <dbReference type="Rhea" id="RHEA:13719"/>
    </physiologicalReaction>
</comment>
<dbReference type="InterPro" id="IPR013512">
    <property type="entry name" value="DXP_reductoisomerase_N"/>
</dbReference>
<reference evidence="13 14" key="1">
    <citation type="submission" date="2024-11" db="EMBL/GenBank/DDBJ databases">
        <title>First Report of Moraxella oculi in Brazil in an Infectious Bovine Keratoconjunctivitis Outbreak.</title>
        <authorList>
            <person name="Carvalho C.V."/>
            <person name="Domingues R."/>
            <person name="Coutinho C."/>
            <person name="Honorio N.T.B.S."/>
            <person name="Faza D.R.L.R."/>
            <person name="Carvalho W.A."/>
            <person name="Machado A.B.F."/>
            <person name="Martins M.F."/>
            <person name="Gaspar E.B."/>
        </authorList>
    </citation>
    <scope>NUCLEOTIDE SEQUENCE [LARGE SCALE GENOMIC DNA]</scope>
    <source>
        <strain evidence="13 14">2117LE</strain>
    </source>
</reference>
<dbReference type="SUPFAM" id="SSF55347">
    <property type="entry name" value="Glyceraldehyde-3-phosphate dehydrogenase-like, C-terminal domain"/>
    <property type="match status" value="1"/>
</dbReference>
<dbReference type="SUPFAM" id="SSF69055">
    <property type="entry name" value="1-deoxy-D-xylulose-5-phosphate reductoisomerase, C-terminal domain"/>
    <property type="match status" value="1"/>
</dbReference>
<keyword evidence="9" id="KW-0460">Magnesium</keyword>
<comment type="similarity">
    <text evidence="2 9">Belongs to the DXR family.</text>
</comment>
<evidence type="ECO:0000256" key="5">
    <source>
        <dbReference type="ARBA" id="ARBA00023002"/>
    </source>
</evidence>
<sequence length="416" mass="45810">MSEWQYERPQRLAVLGATGSIGDSTLEILRLYPDRYRLVALSGHSRIDKLLLLCQEFRPEFVCVSKDKLAEFRQRLKELGLSPTVLSGDDGLDAIASLPQVDTVVAAIVGAAGLSSTLTAARLGKRILLANKESLVMAGHLVMAAARRSGSVILPIDSEHNAIFQCLPKSVQMDNRCIHDECHGIQTLWLTASGGGFLHKSIDEMKKASISDAIRHPNWSMGQKISIDSATMMNKGLELIEACHLFNLPEDRIQIVIHPNSVVHSLVQYVDGSFLAQLGSPDMRTPIAHALAYPNRIDTGVQPLDLYALSHLNFIKPDLEKFVALKLARFAARRGTGACITLNAANEVAVAAFLDERICLTDIATIVKMCLDDDALAMCYDDDFTTLEEIISMDKRVRQRACSIIDRVSMNDEDIQ</sequence>
<feature type="binding site" evidence="9">
    <location>
        <position position="19"/>
    </location>
    <ligand>
        <name>NADPH</name>
        <dbReference type="ChEBI" id="CHEBI:57783"/>
    </ligand>
</feature>
<gene>
    <name evidence="9 13" type="primary">dxr</name>
    <name evidence="13" type="ORF">ACJHVH_01435</name>
</gene>
<keyword evidence="4 9" id="KW-0521">NADP</keyword>
<evidence type="ECO:0000313" key="13">
    <source>
        <dbReference type="EMBL" id="MFL1731667.1"/>
    </source>
</evidence>
<dbReference type="Pfam" id="PF08436">
    <property type="entry name" value="DXP_redisom_C"/>
    <property type="match status" value="1"/>
</dbReference>
<feature type="binding site" evidence="9">
    <location>
        <position position="159"/>
    </location>
    <ligand>
        <name>Mn(2+)</name>
        <dbReference type="ChEBI" id="CHEBI:29035"/>
    </ligand>
</feature>
<keyword evidence="7 9" id="KW-0414">Isoprene biosynthesis</keyword>